<evidence type="ECO:0000259" key="1">
    <source>
        <dbReference type="Pfam" id="PF13672"/>
    </source>
</evidence>
<feature type="domain" description="PPM-type phosphatase" evidence="1">
    <location>
        <begin position="22"/>
        <end position="129"/>
    </location>
</feature>
<name>A0ABT8W6Y4_9FLAO</name>
<dbReference type="SUPFAM" id="SSF81606">
    <property type="entry name" value="PP2C-like"/>
    <property type="match status" value="1"/>
</dbReference>
<evidence type="ECO:0000313" key="2">
    <source>
        <dbReference type="EMBL" id="MDO5968878.1"/>
    </source>
</evidence>
<evidence type="ECO:0000313" key="3">
    <source>
        <dbReference type="Proteomes" id="UP001176883"/>
    </source>
</evidence>
<dbReference type="Gene3D" id="3.60.40.10">
    <property type="entry name" value="PPM-type phosphatase domain"/>
    <property type="match status" value="1"/>
</dbReference>
<accession>A0ABT8W6Y4</accession>
<keyword evidence="3" id="KW-1185">Reference proteome</keyword>
<reference evidence="2" key="1">
    <citation type="submission" date="2023-07" db="EMBL/GenBank/DDBJ databases">
        <title>Two novel species in the genus Flavivirga.</title>
        <authorList>
            <person name="Kwon K."/>
        </authorList>
    </citation>
    <scope>NUCLEOTIDE SEQUENCE</scope>
    <source>
        <strain evidence="2">KCTC 52353</strain>
    </source>
</reference>
<gene>
    <name evidence="2" type="ORF">Q4Q35_03580</name>
</gene>
<dbReference type="Proteomes" id="UP001176883">
    <property type="component" value="Unassembled WGS sequence"/>
</dbReference>
<dbReference type="Pfam" id="PF13672">
    <property type="entry name" value="PP2C_2"/>
    <property type="match status" value="1"/>
</dbReference>
<proteinExistence type="predicted"/>
<organism evidence="2 3">
    <name type="scientific">Flavivirga aquimarina</name>
    <dbReference type="NCBI Taxonomy" id="2027862"/>
    <lineage>
        <taxon>Bacteria</taxon>
        <taxon>Pseudomonadati</taxon>
        <taxon>Bacteroidota</taxon>
        <taxon>Flavobacteriia</taxon>
        <taxon>Flavobacteriales</taxon>
        <taxon>Flavobacteriaceae</taxon>
        <taxon>Flavivirga</taxon>
    </lineage>
</organism>
<dbReference type="EMBL" id="JAUOEK010000055">
    <property type="protein sequence ID" value="MDO5968878.1"/>
    <property type="molecule type" value="Genomic_DNA"/>
</dbReference>
<dbReference type="InterPro" id="IPR001932">
    <property type="entry name" value="PPM-type_phosphatase-like_dom"/>
</dbReference>
<dbReference type="InterPro" id="IPR036457">
    <property type="entry name" value="PPM-type-like_dom_sf"/>
</dbReference>
<dbReference type="RefSeq" id="WP_303276560.1">
    <property type="nucleotide sequence ID" value="NZ_JAUOEK010000055.1"/>
</dbReference>
<sequence length="290" mass="32948">MNQSKSTHSLVASCYGTVKKKNEDFSSDCSIAHKNIIMVADGIGTSAFSERASKEIVNKGIKYFKKEKEAVVNLKRYFSEIQRHLDILIDKDQNIITEKDYGSTLITAIETRDKIHIGYVGNGAIFHIRGNFTEFEETVYYLPWVCVNYLNPHTIPDKGKPTLFKHFGVKKMGVPTVPTVISLEKDLEHAGDIIVICTDGISSQDHLEVGEDEYENLWIEGSITLRILLNKLRNYLKKGDYSNTSLKLFLKTYKQQLEKDIVSDDFAIGIIITETALKYQKKHQDETGED</sequence>
<comment type="caution">
    <text evidence="2">The sequence shown here is derived from an EMBL/GenBank/DDBJ whole genome shotgun (WGS) entry which is preliminary data.</text>
</comment>
<protein>
    <submittedName>
        <fullName evidence="2">Protein phosphatase 2C domain-containing protein</fullName>
    </submittedName>
</protein>